<evidence type="ECO:0000256" key="14">
    <source>
        <dbReference type="ARBA" id="ARBA00093273"/>
    </source>
</evidence>
<evidence type="ECO:0000256" key="8">
    <source>
        <dbReference type="ARBA" id="ARBA00093226"/>
    </source>
</evidence>
<dbReference type="GO" id="GO:0042403">
    <property type="term" value="P:thyroid hormone metabolic process"/>
    <property type="evidence" value="ECO:0007669"/>
    <property type="project" value="TreeGrafter"/>
</dbReference>
<dbReference type="Pfam" id="PF02423">
    <property type="entry name" value="OCD_Mu_crystall"/>
    <property type="match status" value="1"/>
</dbReference>
<comment type="catalytic activity">
    <reaction evidence="8">
        <text>(3R)-1,4-thiomorpholine-3-carboxylate + NAD(+) = 3,4-dehydrothiomorpholine-3-carboxylate + NADH + 2 H(+)</text>
        <dbReference type="Rhea" id="RHEA:12504"/>
        <dbReference type="ChEBI" id="CHEBI:15378"/>
        <dbReference type="ChEBI" id="CHEBI:57540"/>
        <dbReference type="ChEBI" id="CHEBI:57945"/>
        <dbReference type="ChEBI" id="CHEBI:58517"/>
        <dbReference type="ChEBI" id="CHEBI:176873"/>
        <dbReference type="EC" id="1.5.1.25"/>
    </reaction>
    <physiologicalReaction direction="right-to-left" evidence="8">
        <dbReference type="Rhea" id="RHEA:12506"/>
    </physiologicalReaction>
</comment>
<evidence type="ECO:0000256" key="1">
    <source>
        <dbReference type="ARBA" id="ARBA00008903"/>
    </source>
</evidence>
<comment type="caution">
    <text evidence="18">The sequence shown here is derived from an EMBL/GenBank/DDBJ whole genome shotgun (WGS) entry which is preliminary data.</text>
</comment>
<comment type="catalytic activity">
    <reaction evidence="10">
        <text>(R)-lanthionine ketimine + NADPH + 2 H(+) = (3R,5R)-1,4-thiomorpholine-3,5-dicarboxylate + NADP(+)</text>
        <dbReference type="Rhea" id="RHEA:68040"/>
        <dbReference type="ChEBI" id="CHEBI:15378"/>
        <dbReference type="ChEBI" id="CHEBI:57783"/>
        <dbReference type="ChEBI" id="CHEBI:58349"/>
        <dbReference type="ChEBI" id="CHEBI:176891"/>
        <dbReference type="ChEBI" id="CHEBI:176892"/>
    </reaction>
    <physiologicalReaction direction="left-to-right" evidence="10">
        <dbReference type="Rhea" id="RHEA:68041"/>
    </physiologicalReaction>
</comment>
<dbReference type="GO" id="GO:0050241">
    <property type="term" value="F:pyrroline-2-carboxylate reductase activity"/>
    <property type="evidence" value="ECO:0007669"/>
    <property type="project" value="UniProtKB-EC"/>
</dbReference>
<comment type="catalytic activity">
    <reaction evidence="14">
        <text>L-pipecolate + NADP(+) = Delta(1)-piperideine-2-carboxylate + NADPH + H(+)</text>
        <dbReference type="Rhea" id="RHEA:12524"/>
        <dbReference type="ChEBI" id="CHEBI:15378"/>
        <dbReference type="ChEBI" id="CHEBI:57783"/>
        <dbReference type="ChEBI" id="CHEBI:58349"/>
        <dbReference type="ChEBI" id="CHEBI:61185"/>
        <dbReference type="ChEBI" id="CHEBI:77631"/>
        <dbReference type="EC" id="1.5.1.1"/>
    </reaction>
    <physiologicalReaction direction="right-to-left" evidence="14">
        <dbReference type="Rhea" id="RHEA:12526"/>
    </physiologicalReaction>
</comment>
<dbReference type="GO" id="GO:0070324">
    <property type="term" value="F:thyroid hormone binding"/>
    <property type="evidence" value="ECO:0007669"/>
    <property type="project" value="TreeGrafter"/>
</dbReference>
<evidence type="ECO:0000256" key="4">
    <source>
        <dbReference type="ARBA" id="ARBA00033420"/>
    </source>
</evidence>
<feature type="non-terminal residue" evidence="18">
    <location>
        <position position="79"/>
    </location>
</feature>
<evidence type="ECO:0000256" key="12">
    <source>
        <dbReference type="ARBA" id="ARBA00093263"/>
    </source>
</evidence>
<dbReference type="EC" id="1.5.1.25" evidence="2"/>
<dbReference type="EC" id="1.5.1.1" evidence="16"/>
<evidence type="ECO:0000256" key="16">
    <source>
        <dbReference type="ARBA" id="ARBA00093598"/>
    </source>
</evidence>
<dbReference type="InterPro" id="IPR036291">
    <property type="entry name" value="NAD(P)-bd_dom_sf"/>
</dbReference>
<dbReference type="EMBL" id="JAATIS010009265">
    <property type="protein sequence ID" value="KAG2455952.1"/>
    <property type="molecule type" value="Genomic_DNA"/>
</dbReference>
<evidence type="ECO:0000256" key="2">
    <source>
        <dbReference type="ARBA" id="ARBA00012883"/>
    </source>
</evidence>
<dbReference type="AlphaFoldDB" id="A0A8X8BIQ6"/>
<evidence type="ECO:0000256" key="13">
    <source>
        <dbReference type="ARBA" id="ARBA00093264"/>
    </source>
</evidence>
<dbReference type="InterPro" id="IPR003462">
    <property type="entry name" value="ODC_Mu_crystall"/>
</dbReference>
<comment type="catalytic activity">
    <reaction evidence="6">
        <text>Delta(2)-thiazoline-2-carboxylate + NADPH + 2 H(+) = L-thiazolidine-2-carboxylate + NADP(+)</text>
        <dbReference type="Rhea" id="RHEA:68072"/>
        <dbReference type="ChEBI" id="CHEBI:15378"/>
        <dbReference type="ChEBI" id="CHEBI:57783"/>
        <dbReference type="ChEBI" id="CHEBI:58349"/>
        <dbReference type="ChEBI" id="CHEBI:176895"/>
        <dbReference type="ChEBI" id="CHEBI:176896"/>
    </reaction>
    <physiologicalReaction direction="left-to-right" evidence="6">
        <dbReference type="Rhea" id="RHEA:68073"/>
    </physiologicalReaction>
</comment>
<dbReference type="SUPFAM" id="SSF51735">
    <property type="entry name" value="NAD(P)-binding Rossmann-fold domains"/>
    <property type="match status" value="1"/>
</dbReference>
<dbReference type="Gene3D" id="3.40.50.720">
    <property type="entry name" value="NAD(P)-binding Rossmann-like Domain"/>
    <property type="match status" value="1"/>
</dbReference>
<comment type="catalytic activity">
    <reaction evidence="7">
        <text>L-proline + NADP(+) = 1-pyrroline-2-carboxylate + NADPH + H(+)</text>
        <dbReference type="Rhea" id="RHEA:20317"/>
        <dbReference type="ChEBI" id="CHEBI:15378"/>
        <dbReference type="ChEBI" id="CHEBI:39785"/>
        <dbReference type="ChEBI" id="CHEBI:57783"/>
        <dbReference type="ChEBI" id="CHEBI:58349"/>
        <dbReference type="ChEBI" id="CHEBI:60039"/>
        <dbReference type="EC" id="1.5.1.1"/>
    </reaction>
    <physiologicalReaction direction="right-to-left" evidence="7">
        <dbReference type="Rhea" id="RHEA:20319"/>
    </physiologicalReaction>
</comment>
<gene>
    <name evidence="18" type="primary">Crym_1</name>
    <name evidence="18" type="ORF">GTO96_0007943</name>
</gene>
<comment type="subunit">
    <text evidence="15">Homodimer. Binds the thyroid hormone triiodothyronine (T3); T3 binding inhibits enzymatic activity.</text>
</comment>
<dbReference type="Gene3D" id="3.30.1780.10">
    <property type="entry name" value="ornithine cyclodeaminase, domain 1"/>
    <property type="match status" value="1"/>
</dbReference>
<comment type="catalytic activity">
    <reaction evidence="9">
        <text>(S)-cystathionine ketimine + NADPH + 2 H(+) = (3R,5S)-2,3,5,6,7-pentahydro-1,4-thiazepine-3,5-dicarboxylate + NADP(+)</text>
        <dbReference type="Rhea" id="RHEA:68036"/>
        <dbReference type="ChEBI" id="CHEBI:15378"/>
        <dbReference type="ChEBI" id="CHEBI:57783"/>
        <dbReference type="ChEBI" id="CHEBI:58349"/>
        <dbReference type="ChEBI" id="CHEBI:176808"/>
        <dbReference type="ChEBI" id="CHEBI:176810"/>
    </reaction>
    <physiologicalReaction direction="left-to-right" evidence="9">
        <dbReference type="Rhea" id="RHEA:68037"/>
    </physiologicalReaction>
</comment>
<dbReference type="Proteomes" id="UP000886611">
    <property type="component" value="Unassembled WGS sequence"/>
</dbReference>
<accession>A0A8X8BIQ6</accession>
<evidence type="ECO:0000256" key="3">
    <source>
        <dbReference type="ARBA" id="ARBA00015173"/>
    </source>
</evidence>
<sequence length="79" mass="8655">MDDELMKKAVVYVDSREAALKESGDVILSRAEIFSELGDVVNGTKPALSERTSVFKSLGMGIQDAVSAKLVFDHWKARP</sequence>
<organism evidence="18 19">
    <name type="scientific">Polypterus senegalus</name>
    <name type="common">Senegal bichir</name>
    <dbReference type="NCBI Taxonomy" id="55291"/>
    <lineage>
        <taxon>Eukaryota</taxon>
        <taxon>Metazoa</taxon>
        <taxon>Chordata</taxon>
        <taxon>Craniata</taxon>
        <taxon>Vertebrata</taxon>
        <taxon>Euteleostomi</taxon>
        <taxon>Actinopterygii</taxon>
        <taxon>Polypteriformes</taxon>
        <taxon>Polypteridae</taxon>
        <taxon>Polypterus</taxon>
    </lineage>
</organism>
<reference evidence="18 19" key="1">
    <citation type="journal article" date="2021" name="Cell">
        <title>Tracing the genetic footprints of vertebrate landing in non-teleost ray-finned fishes.</title>
        <authorList>
            <person name="Bi X."/>
            <person name="Wang K."/>
            <person name="Yang L."/>
            <person name="Pan H."/>
            <person name="Jiang H."/>
            <person name="Wei Q."/>
            <person name="Fang M."/>
            <person name="Yu H."/>
            <person name="Zhu C."/>
            <person name="Cai Y."/>
            <person name="He Y."/>
            <person name="Gan X."/>
            <person name="Zeng H."/>
            <person name="Yu D."/>
            <person name="Zhu Y."/>
            <person name="Jiang H."/>
            <person name="Qiu Q."/>
            <person name="Yang H."/>
            <person name="Zhang Y.E."/>
            <person name="Wang W."/>
            <person name="Zhu M."/>
            <person name="He S."/>
            <person name="Zhang G."/>
        </authorList>
    </citation>
    <scope>NUCLEOTIDE SEQUENCE [LARGE SCALE GENOMIC DNA]</scope>
    <source>
        <strain evidence="18">Bchr_013</strain>
    </source>
</reference>
<name>A0A8X8BIQ6_POLSE</name>
<dbReference type="PANTHER" id="PTHR13812">
    <property type="entry name" value="KETIMINE REDUCTASE MU-CRYSTALLIN"/>
    <property type="match status" value="1"/>
</dbReference>
<evidence type="ECO:0000256" key="11">
    <source>
        <dbReference type="ARBA" id="ARBA00093250"/>
    </source>
</evidence>
<evidence type="ECO:0000256" key="7">
    <source>
        <dbReference type="ARBA" id="ARBA00093203"/>
    </source>
</evidence>
<evidence type="ECO:0000256" key="15">
    <source>
        <dbReference type="ARBA" id="ARBA00093567"/>
    </source>
</evidence>
<dbReference type="GO" id="GO:0005737">
    <property type="term" value="C:cytoplasm"/>
    <property type="evidence" value="ECO:0007669"/>
    <property type="project" value="TreeGrafter"/>
</dbReference>
<proteinExistence type="inferred from homology"/>
<evidence type="ECO:0000256" key="5">
    <source>
        <dbReference type="ARBA" id="ARBA00093190"/>
    </source>
</evidence>
<evidence type="ECO:0000256" key="17">
    <source>
        <dbReference type="ARBA" id="ARBA00093650"/>
    </source>
</evidence>
<comment type="catalytic activity">
    <reaction evidence="13">
        <text>L-proline + NAD(+) = 1-pyrroline-2-carboxylate + NADH + H(+)</text>
        <dbReference type="Rhea" id="RHEA:20321"/>
        <dbReference type="ChEBI" id="CHEBI:15378"/>
        <dbReference type="ChEBI" id="CHEBI:39785"/>
        <dbReference type="ChEBI" id="CHEBI:57540"/>
        <dbReference type="ChEBI" id="CHEBI:57945"/>
        <dbReference type="ChEBI" id="CHEBI:60039"/>
        <dbReference type="EC" id="1.5.1.1"/>
    </reaction>
    <physiologicalReaction direction="right-to-left" evidence="13">
        <dbReference type="Rhea" id="RHEA:20323"/>
    </physiologicalReaction>
</comment>
<evidence type="ECO:0000256" key="9">
    <source>
        <dbReference type="ARBA" id="ARBA00093227"/>
    </source>
</evidence>
<evidence type="ECO:0000313" key="18">
    <source>
        <dbReference type="EMBL" id="KAG2455952.1"/>
    </source>
</evidence>
<comment type="catalytic activity">
    <reaction evidence="11">
        <text>(S)-cystathionine ketimine + NADH + 2 H(+) = (3R,5S)-2,3,5,6,7-pentahydro-1,4-thiazepine-3,5-dicarboxylate + NAD(+)</text>
        <dbReference type="Rhea" id="RHEA:68032"/>
        <dbReference type="ChEBI" id="CHEBI:15378"/>
        <dbReference type="ChEBI" id="CHEBI:57540"/>
        <dbReference type="ChEBI" id="CHEBI:57945"/>
        <dbReference type="ChEBI" id="CHEBI:176808"/>
        <dbReference type="ChEBI" id="CHEBI:176810"/>
    </reaction>
    <physiologicalReaction direction="left-to-right" evidence="11">
        <dbReference type="Rhea" id="RHEA:68033"/>
    </physiologicalReaction>
</comment>
<dbReference type="InterPro" id="IPR023401">
    <property type="entry name" value="ODC_N"/>
</dbReference>
<comment type="catalytic activity">
    <reaction evidence="5">
        <text>L-pipecolate + NAD(+) = Delta(1)-piperideine-2-carboxylate + NADH + H(+)</text>
        <dbReference type="Rhea" id="RHEA:30807"/>
        <dbReference type="ChEBI" id="CHEBI:15378"/>
        <dbReference type="ChEBI" id="CHEBI:57540"/>
        <dbReference type="ChEBI" id="CHEBI:57945"/>
        <dbReference type="ChEBI" id="CHEBI:61185"/>
        <dbReference type="ChEBI" id="CHEBI:77631"/>
        <dbReference type="EC" id="1.5.1.1"/>
    </reaction>
    <physiologicalReaction direction="right-to-left" evidence="5">
        <dbReference type="Rhea" id="RHEA:30809"/>
    </physiologicalReaction>
</comment>
<dbReference type="GO" id="GO:0047127">
    <property type="term" value="F:thiomorpholine-carboxylate dehydrogenase activity"/>
    <property type="evidence" value="ECO:0007669"/>
    <property type="project" value="UniProtKB-EC"/>
</dbReference>
<evidence type="ECO:0000256" key="10">
    <source>
        <dbReference type="ARBA" id="ARBA00093248"/>
    </source>
</evidence>
<comment type="catalytic activity">
    <reaction evidence="12">
        <text>(3R)-1,4-thiomorpholine-3-carboxylate + NADP(+) = 3,4-dehydrothiomorpholine-3-carboxylate + NADPH + 2 H(+)</text>
        <dbReference type="Rhea" id="RHEA:12500"/>
        <dbReference type="ChEBI" id="CHEBI:15378"/>
        <dbReference type="ChEBI" id="CHEBI:57783"/>
        <dbReference type="ChEBI" id="CHEBI:58349"/>
        <dbReference type="ChEBI" id="CHEBI:58517"/>
        <dbReference type="ChEBI" id="CHEBI:176873"/>
        <dbReference type="EC" id="1.5.1.25"/>
    </reaction>
    <physiologicalReaction direction="right-to-left" evidence="12">
        <dbReference type="Rhea" id="RHEA:12502"/>
    </physiologicalReaction>
</comment>
<feature type="non-terminal residue" evidence="18">
    <location>
        <position position="1"/>
    </location>
</feature>
<evidence type="ECO:0000256" key="6">
    <source>
        <dbReference type="ARBA" id="ARBA00093197"/>
    </source>
</evidence>
<dbReference type="PANTHER" id="PTHR13812:SF19">
    <property type="entry name" value="KETIMINE REDUCTASE MU-CRYSTALLIN"/>
    <property type="match status" value="1"/>
</dbReference>
<comment type="similarity">
    <text evidence="1">Belongs to the ornithine cyclodeaminase/mu-crystallin family.</text>
</comment>
<evidence type="ECO:0000313" key="19">
    <source>
        <dbReference type="Proteomes" id="UP000886611"/>
    </source>
</evidence>
<keyword evidence="19" id="KW-1185">Reference proteome</keyword>
<protein>
    <recommendedName>
        <fullName evidence="3">Ketimine reductase mu-crystallin</fullName>
        <ecNumber evidence="16">1.5.1.1</ecNumber>
        <ecNumber evidence="2">1.5.1.25</ecNumber>
    </recommendedName>
    <alternativeName>
        <fullName evidence="17">1-piperideine-2-carboxylate/1-pyrroline-2-carboxylate reductase</fullName>
    </alternativeName>
    <alternativeName>
        <fullName evidence="4">NADP-regulated thyroid-hormone-binding protein</fullName>
    </alternativeName>
</protein>